<gene>
    <name evidence="2" type="ORF">C1638_000905</name>
</gene>
<evidence type="ECO:0000313" key="3">
    <source>
        <dbReference type="Proteomes" id="UP000236182"/>
    </source>
</evidence>
<feature type="transmembrane region" description="Helical" evidence="1">
    <location>
        <begin position="27"/>
        <end position="49"/>
    </location>
</feature>
<comment type="caution">
    <text evidence="2">The sequence shown here is derived from an EMBL/GenBank/DDBJ whole genome shotgun (WGS) entry which is preliminary data.</text>
</comment>
<organism evidence="2 3">
    <name type="scientific">Chryseobacterium oncorhynchi</name>
    <dbReference type="NCBI Taxonomy" id="741074"/>
    <lineage>
        <taxon>Bacteria</taxon>
        <taxon>Pseudomonadati</taxon>
        <taxon>Bacteroidota</taxon>
        <taxon>Flavobacteriia</taxon>
        <taxon>Flavobacteriales</taxon>
        <taxon>Weeksellaceae</taxon>
        <taxon>Chryseobacterium group</taxon>
        <taxon>Chryseobacterium</taxon>
    </lineage>
</organism>
<accession>A0A316X0L0</accession>
<proteinExistence type="predicted"/>
<keyword evidence="1" id="KW-0812">Transmembrane</keyword>
<keyword evidence="3" id="KW-1185">Reference proteome</keyword>
<evidence type="ECO:0000256" key="1">
    <source>
        <dbReference type="SAM" id="Phobius"/>
    </source>
</evidence>
<keyword evidence="1" id="KW-0472">Membrane</keyword>
<reference evidence="2" key="1">
    <citation type="submission" date="2018-04" db="EMBL/GenBank/DDBJ databases">
        <title>Draft Genome Sequences of Chryseobacterium lactis NCTC11390T isolated from milk, Chryseobacterium oncorhynchi 701B-08T from rainbow trout, and Chryseobacterium viscerum 687B-08T from diseased fish.</title>
        <authorList>
            <person name="Jeong J.-J."/>
            <person name="Lee Y.J."/>
            <person name="Pathiraja D."/>
            <person name="Park B."/>
            <person name="Choi I.-G."/>
            <person name="Kim K.D."/>
        </authorList>
    </citation>
    <scope>NUCLEOTIDE SEQUENCE [LARGE SCALE GENOMIC DNA]</scope>
    <source>
        <strain evidence="2">701B-08</strain>
    </source>
</reference>
<dbReference type="EMBL" id="PPEI02000001">
    <property type="protein sequence ID" value="PWN67194.1"/>
    <property type="molecule type" value="Genomic_DNA"/>
</dbReference>
<dbReference type="AlphaFoldDB" id="A0A316X0L0"/>
<name>A0A316X0L0_9FLAO</name>
<keyword evidence="1" id="KW-1133">Transmembrane helix</keyword>
<sequence>MLTFNGNNIMEFFFFFYQSDRFKKNSIFFIQVIAFSLQFCSAFLGLGFIETSFGCFGFPGSEEPFQFFNFTLLLSPTADYQDAHYGAD</sequence>
<dbReference type="Proteomes" id="UP000236182">
    <property type="component" value="Unassembled WGS sequence"/>
</dbReference>
<protein>
    <submittedName>
        <fullName evidence="2">Uncharacterized protein</fullName>
    </submittedName>
</protein>
<evidence type="ECO:0000313" key="2">
    <source>
        <dbReference type="EMBL" id="PWN67194.1"/>
    </source>
</evidence>